<protein>
    <submittedName>
        <fullName evidence="1">Uncharacterized protein</fullName>
    </submittedName>
</protein>
<keyword evidence="2" id="KW-1185">Reference proteome</keyword>
<dbReference type="AlphaFoldDB" id="A0A8X6XEZ7"/>
<reference evidence="1" key="1">
    <citation type="submission" date="2020-08" db="EMBL/GenBank/DDBJ databases">
        <title>Multicomponent nature underlies the extraordinary mechanical properties of spider dragline silk.</title>
        <authorList>
            <person name="Kono N."/>
            <person name="Nakamura H."/>
            <person name="Mori M."/>
            <person name="Yoshida Y."/>
            <person name="Ohtoshi R."/>
            <person name="Malay A.D."/>
            <person name="Moran D.A.P."/>
            <person name="Tomita M."/>
            <person name="Numata K."/>
            <person name="Arakawa K."/>
        </authorList>
    </citation>
    <scope>NUCLEOTIDE SEQUENCE</scope>
</reference>
<gene>
    <name evidence="1" type="ORF">TNIN_409961</name>
</gene>
<name>A0A8X6XEZ7_9ARAC</name>
<dbReference type="OrthoDB" id="10325469at2759"/>
<sequence length="101" mass="11542">MVGCFQGVHTLRMIGSKAFGSQHSPNRHVSHICGGGYSPRARLRLLLELIQHMLFKFQCPRTPGTPYVEHPTGRRTGFSETPMQAFERFWFGKRLEGNRDP</sequence>
<evidence type="ECO:0000313" key="1">
    <source>
        <dbReference type="EMBL" id="GFY51445.1"/>
    </source>
</evidence>
<evidence type="ECO:0000313" key="2">
    <source>
        <dbReference type="Proteomes" id="UP000886998"/>
    </source>
</evidence>
<proteinExistence type="predicted"/>
<dbReference type="EMBL" id="BMAV01008088">
    <property type="protein sequence ID" value="GFY51445.1"/>
    <property type="molecule type" value="Genomic_DNA"/>
</dbReference>
<accession>A0A8X6XEZ7</accession>
<organism evidence="1 2">
    <name type="scientific">Trichonephila inaurata madagascariensis</name>
    <dbReference type="NCBI Taxonomy" id="2747483"/>
    <lineage>
        <taxon>Eukaryota</taxon>
        <taxon>Metazoa</taxon>
        <taxon>Ecdysozoa</taxon>
        <taxon>Arthropoda</taxon>
        <taxon>Chelicerata</taxon>
        <taxon>Arachnida</taxon>
        <taxon>Araneae</taxon>
        <taxon>Araneomorphae</taxon>
        <taxon>Entelegynae</taxon>
        <taxon>Araneoidea</taxon>
        <taxon>Nephilidae</taxon>
        <taxon>Trichonephila</taxon>
        <taxon>Trichonephila inaurata</taxon>
    </lineage>
</organism>
<dbReference type="Proteomes" id="UP000886998">
    <property type="component" value="Unassembled WGS sequence"/>
</dbReference>
<comment type="caution">
    <text evidence="1">The sequence shown here is derived from an EMBL/GenBank/DDBJ whole genome shotgun (WGS) entry which is preliminary data.</text>
</comment>